<accession>A0A8J3IWX1</accession>
<name>A0A8J3IWX1_9CHLR</name>
<dbReference type="EMBL" id="BNJK01000002">
    <property type="protein sequence ID" value="GHO99379.1"/>
    <property type="molecule type" value="Genomic_DNA"/>
</dbReference>
<dbReference type="InterPro" id="IPR010982">
    <property type="entry name" value="Lambda_DNA-bd_dom_sf"/>
</dbReference>
<evidence type="ECO:0000313" key="3">
    <source>
        <dbReference type="Proteomes" id="UP000597444"/>
    </source>
</evidence>
<dbReference type="GO" id="GO:0003677">
    <property type="term" value="F:DNA binding"/>
    <property type="evidence" value="ECO:0007669"/>
    <property type="project" value="InterPro"/>
</dbReference>
<dbReference type="InterPro" id="IPR001387">
    <property type="entry name" value="Cro/C1-type_HTH"/>
</dbReference>
<dbReference type="SUPFAM" id="SSF47413">
    <property type="entry name" value="lambda repressor-like DNA-binding domains"/>
    <property type="match status" value="1"/>
</dbReference>
<feature type="domain" description="HTH cro/C1-type" evidence="1">
    <location>
        <begin position="6"/>
        <end position="61"/>
    </location>
</feature>
<dbReference type="PROSITE" id="PS50943">
    <property type="entry name" value="HTH_CROC1"/>
    <property type="match status" value="1"/>
</dbReference>
<gene>
    <name evidence="2" type="ORF">KSF_094270</name>
</gene>
<dbReference type="SMART" id="SM00530">
    <property type="entry name" value="HTH_XRE"/>
    <property type="match status" value="1"/>
</dbReference>
<dbReference type="Pfam" id="PF13443">
    <property type="entry name" value="HTH_26"/>
    <property type="match status" value="1"/>
</dbReference>
<dbReference type="CDD" id="cd00093">
    <property type="entry name" value="HTH_XRE"/>
    <property type="match status" value="1"/>
</dbReference>
<sequence>MAKLKIKEIAEAKGISMSKLHRSADITYRTIRLIYGDPYRDINLSTLEKIARALGVSICDLIEEQPQEDTKPDI</sequence>
<dbReference type="AlphaFoldDB" id="A0A8J3IWX1"/>
<keyword evidence="3" id="KW-1185">Reference proteome</keyword>
<dbReference type="Gene3D" id="1.10.260.40">
    <property type="entry name" value="lambda repressor-like DNA-binding domains"/>
    <property type="match status" value="1"/>
</dbReference>
<comment type="caution">
    <text evidence="2">The sequence shown here is derived from an EMBL/GenBank/DDBJ whole genome shotgun (WGS) entry which is preliminary data.</text>
</comment>
<dbReference type="RefSeq" id="WP_220210025.1">
    <property type="nucleotide sequence ID" value="NZ_BNJK01000002.1"/>
</dbReference>
<proteinExistence type="predicted"/>
<evidence type="ECO:0000259" key="1">
    <source>
        <dbReference type="PROSITE" id="PS50943"/>
    </source>
</evidence>
<protein>
    <recommendedName>
        <fullName evidence="1">HTH cro/C1-type domain-containing protein</fullName>
    </recommendedName>
</protein>
<evidence type="ECO:0000313" key="2">
    <source>
        <dbReference type="EMBL" id="GHO99379.1"/>
    </source>
</evidence>
<dbReference type="Proteomes" id="UP000597444">
    <property type="component" value="Unassembled WGS sequence"/>
</dbReference>
<organism evidence="2 3">
    <name type="scientific">Reticulibacter mediterranei</name>
    <dbReference type="NCBI Taxonomy" id="2778369"/>
    <lineage>
        <taxon>Bacteria</taxon>
        <taxon>Bacillati</taxon>
        <taxon>Chloroflexota</taxon>
        <taxon>Ktedonobacteria</taxon>
        <taxon>Ktedonobacterales</taxon>
        <taxon>Reticulibacteraceae</taxon>
        <taxon>Reticulibacter</taxon>
    </lineage>
</organism>
<reference evidence="2" key="1">
    <citation type="submission" date="2020-10" db="EMBL/GenBank/DDBJ databases">
        <title>Taxonomic study of unclassified bacteria belonging to the class Ktedonobacteria.</title>
        <authorList>
            <person name="Yabe S."/>
            <person name="Wang C.M."/>
            <person name="Zheng Y."/>
            <person name="Sakai Y."/>
            <person name="Cavaletti L."/>
            <person name="Monciardini P."/>
            <person name="Donadio S."/>
        </authorList>
    </citation>
    <scope>NUCLEOTIDE SEQUENCE</scope>
    <source>
        <strain evidence="2">ID150040</strain>
    </source>
</reference>